<feature type="region of interest" description="Disordered" evidence="1">
    <location>
        <begin position="270"/>
        <end position="295"/>
    </location>
</feature>
<dbReference type="AlphaFoldDB" id="A0A183IGP8"/>
<sequence length="356" mass="39584">MQDPVQLHENVYETWNLSETCLVSESRSSLSSCVSDTPEKAAVATADLSQLTILSPKVVRMNGAKQVLQVSVNSAFSPITPARHMAVGPDSVVVAEQPYVDSVSAVVRPKPIRYQISQRQVGERGADDRKVFDHFALRKPVANRTSSDGDYRLEGGYQRNASKFVSPRLTQLTKLDKTSTSPWTSSIARAGMNGFHKQVLAPSSRDNVVPSAEETFIAKKYSLPMRASDQRMYVKGGERSKRKTVPIFSSTSTETAEFERPMMRSHFSRTNGHRLSHAESASSFSSEPQVEQKQKIWLSPDDSENEESLFSLSAQSPVVTTNWVKTVPADDVIFRRKKISGNDMPKRNRSTAINEK</sequence>
<keyword evidence="3" id="KW-1185">Reference proteome</keyword>
<evidence type="ECO:0000313" key="2">
    <source>
        <dbReference type="EMBL" id="VDO98947.1"/>
    </source>
</evidence>
<reference evidence="4" key="1">
    <citation type="submission" date="2016-06" db="UniProtKB">
        <authorList>
            <consortium name="WormBaseParasite"/>
        </authorList>
    </citation>
    <scope>IDENTIFICATION</scope>
</reference>
<name>A0A183IGP8_9BILA</name>
<dbReference type="EMBL" id="UZAM01007407">
    <property type="protein sequence ID" value="VDO98947.1"/>
    <property type="molecule type" value="Genomic_DNA"/>
</dbReference>
<dbReference type="WBParaSite" id="SBAD_0000292501-mRNA-1">
    <property type="protein sequence ID" value="SBAD_0000292501-mRNA-1"/>
    <property type="gene ID" value="SBAD_0000292501"/>
</dbReference>
<feature type="region of interest" description="Disordered" evidence="1">
    <location>
        <begin position="334"/>
        <end position="356"/>
    </location>
</feature>
<gene>
    <name evidence="2" type="ORF">SBAD_LOCUS2793</name>
</gene>
<organism evidence="4">
    <name type="scientific">Soboliphyme baturini</name>
    <dbReference type="NCBI Taxonomy" id="241478"/>
    <lineage>
        <taxon>Eukaryota</taxon>
        <taxon>Metazoa</taxon>
        <taxon>Ecdysozoa</taxon>
        <taxon>Nematoda</taxon>
        <taxon>Enoplea</taxon>
        <taxon>Dorylaimia</taxon>
        <taxon>Dioctophymatida</taxon>
        <taxon>Dioctophymatoidea</taxon>
        <taxon>Soboliphymatidae</taxon>
        <taxon>Soboliphyme</taxon>
    </lineage>
</organism>
<evidence type="ECO:0000256" key="1">
    <source>
        <dbReference type="SAM" id="MobiDB-lite"/>
    </source>
</evidence>
<reference evidence="2 3" key="2">
    <citation type="submission" date="2018-11" db="EMBL/GenBank/DDBJ databases">
        <authorList>
            <consortium name="Pathogen Informatics"/>
        </authorList>
    </citation>
    <scope>NUCLEOTIDE SEQUENCE [LARGE SCALE GENOMIC DNA]</scope>
</reference>
<feature type="compositionally biased region" description="Low complexity" evidence="1">
    <location>
        <begin position="278"/>
        <end position="287"/>
    </location>
</feature>
<protein>
    <submittedName>
        <fullName evidence="4">Breast cancer type 1 susceptibility protein homolog</fullName>
    </submittedName>
</protein>
<evidence type="ECO:0000313" key="3">
    <source>
        <dbReference type="Proteomes" id="UP000270296"/>
    </source>
</evidence>
<dbReference type="Proteomes" id="UP000270296">
    <property type="component" value="Unassembled WGS sequence"/>
</dbReference>
<proteinExistence type="predicted"/>
<evidence type="ECO:0000313" key="4">
    <source>
        <dbReference type="WBParaSite" id="SBAD_0000292501-mRNA-1"/>
    </source>
</evidence>
<accession>A0A183IGP8</accession>